<dbReference type="Pfam" id="PF07717">
    <property type="entry name" value="OB_NTP_bind"/>
    <property type="match status" value="1"/>
</dbReference>
<dbReference type="InterPro" id="IPR002464">
    <property type="entry name" value="DNA/RNA_helicase_DEAH_CS"/>
</dbReference>
<name>A0A9D5HPW1_9LILI</name>
<comment type="caution">
    <text evidence="10">The sequence shown here is derived from an EMBL/GenBank/DDBJ whole genome shotgun (WGS) entry which is preliminary data.</text>
</comment>
<evidence type="ECO:0000313" key="11">
    <source>
        <dbReference type="Proteomes" id="UP001085076"/>
    </source>
</evidence>
<dbReference type="InterPro" id="IPR011709">
    <property type="entry name" value="DEAD-box_helicase_OB_fold"/>
</dbReference>
<dbReference type="SMART" id="SM00847">
    <property type="entry name" value="HA2"/>
    <property type="match status" value="1"/>
</dbReference>
<evidence type="ECO:0000259" key="8">
    <source>
        <dbReference type="PROSITE" id="PS51192"/>
    </source>
</evidence>
<dbReference type="InterPro" id="IPR027417">
    <property type="entry name" value="P-loop_NTPase"/>
</dbReference>
<evidence type="ECO:0000256" key="1">
    <source>
        <dbReference type="ARBA" id="ARBA00008792"/>
    </source>
</evidence>
<dbReference type="CDD" id="cd17917">
    <property type="entry name" value="DEXHc_RHA-like"/>
    <property type="match status" value="1"/>
</dbReference>
<keyword evidence="11" id="KW-1185">Reference proteome</keyword>
<dbReference type="InterPro" id="IPR014001">
    <property type="entry name" value="Helicase_ATP-bd"/>
</dbReference>
<evidence type="ECO:0000313" key="10">
    <source>
        <dbReference type="EMBL" id="KAJ0984574.1"/>
    </source>
</evidence>
<feature type="domain" description="Helicase C-terminal" evidence="9">
    <location>
        <begin position="453"/>
        <end position="619"/>
    </location>
</feature>
<dbReference type="FunFam" id="1.20.120.1080:FF:000033">
    <property type="entry name" value="RBR-type E3 ubiquitin transferase"/>
    <property type="match status" value="1"/>
</dbReference>
<dbReference type="FunFam" id="3.40.50.300:FF:001279">
    <property type="entry name" value="ATP-dependent RNA helicase DEAH12 chloroplastic"/>
    <property type="match status" value="1"/>
</dbReference>
<keyword evidence="4" id="KW-0378">Hydrolase</keyword>
<evidence type="ECO:0000259" key="9">
    <source>
        <dbReference type="PROSITE" id="PS51194"/>
    </source>
</evidence>
<evidence type="ECO:0000256" key="6">
    <source>
        <dbReference type="ARBA" id="ARBA00022840"/>
    </source>
</evidence>
<reference evidence="10" key="1">
    <citation type="submission" date="2021-03" db="EMBL/GenBank/DDBJ databases">
        <authorList>
            <person name="Li Z."/>
            <person name="Yang C."/>
        </authorList>
    </citation>
    <scope>NUCLEOTIDE SEQUENCE</scope>
    <source>
        <strain evidence="10">Dzin_1.0</strain>
        <tissue evidence="10">Leaf</tissue>
    </source>
</reference>
<dbReference type="CDD" id="cd18791">
    <property type="entry name" value="SF2_C_RHA"/>
    <property type="match status" value="1"/>
</dbReference>
<feature type="domain" description="Helicase ATP-binding" evidence="8">
    <location>
        <begin position="252"/>
        <end position="416"/>
    </location>
</feature>
<dbReference type="GO" id="GO:0005524">
    <property type="term" value="F:ATP binding"/>
    <property type="evidence" value="ECO:0007669"/>
    <property type="project" value="UniProtKB-KW"/>
</dbReference>
<dbReference type="EC" id="3.6.4.13" evidence="2"/>
<proteinExistence type="inferred from homology"/>
<evidence type="ECO:0000256" key="3">
    <source>
        <dbReference type="ARBA" id="ARBA00022741"/>
    </source>
</evidence>
<dbReference type="SUPFAM" id="SSF52540">
    <property type="entry name" value="P-loop containing nucleoside triphosphate hydrolases"/>
    <property type="match status" value="1"/>
</dbReference>
<sequence length="965" mass="109387">MRAVRRNPSQWNPAQRWERQRFRIRLLCGERAPRALTHGAIPELIASLPSKPAEYRINSTGYEAAELVFYQWRDILDAIVHLWSLRLAGSHRLVPVLESSAYAPSSKTEVEARLKSVFSGYARKLLESDAVLKCEKRILDLKGDINKVVLRLKKRNTFAVHAELTAKKKNLEAELTLVKSRLGEFRAAVGCVLAYLGESKNQKAEKEEVDDVVQLFRFGTEFDWRRIHLVLERECQRLEAGLPIYASRREILRTIKFNQVTVLIGETGSGKSTQLVQFLADSGLTADGSVVCTQPRRIAALSLGRRVREESYGCYVDNFVTTYATYVSSQAFGPKIIYMTDYCLLQHCMNNMSLSGISYIIVDEAHERNLNTDLLLALVKKLLLDRSDLRLIIMSATADANKFAEYFYDCSTFIVKGRSFPVEIKYIPDVTSEACTATPVNHKPVGFAPYVSDVVKMVRFIHCSEGDGAILAFLTSQMEVEFACENFVEPTVVVLPFHGKLPYEEQNRVFEIYPGKRKVIFCTNVAETSLTIQDVKYVIDCGMEKESRFEPSSGMNVLKVCWISQSSANQRAGRAGRTGPGKCYRLYSESDFKSMRIHQEPEIRKVHLGNAVLRILALGIKKVQDFEFVDAPSSEAIDKALQNLVHLGAIRCKNGAFELTDIGQYLVKLGIEPRLGKMILDCLTCGLKKEGLVLAAVMTHASNMFCRVGTEEEKYRADRRKLPFCHNYGDLFTLLSVYKKWEDDESKNKWCWQNSINAKSLRRCQETVLELERSLRHELNIIIPSYWLWNPNETSVYDKALKSVILSSLSENVAMYSGYDRLGYEVALTGQHLQLHPSCSLLAYGQKPNWVVFCEILSLSNQYLVCVTAVDHECLHKIQPPLFDIMQLQTRKMEMNLISGLGNSLLRRLCGKQTLDLQRIVSCLRNLCLDDRISIDVDFEKGELQLFASAKDMEKVSDGGNCFAF</sequence>
<dbReference type="SMART" id="SM00490">
    <property type="entry name" value="HELICc"/>
    <property type="match status" value="1"/>
</dbReference>
<dbReference type="PROSITE" id="PS51192">
    <property type="entry name" value="HELICASE_ATP_BIND_1"/>
    <property type="match status" value="1"/>
</dbReference>
<comment type="similarity">
    <text evidence="1">Belongs to the DEAD box helicase family. DEAH subfamily.</text>
</comment>
<dbReference type="EMBL" id="JAGGNH010000001">
    <property type="protein sequence ID" value="KAJ0984574.1"/>
    <property type="molecule type" value="Genomic_DNA"/>
</dbReference>
<dbReference type="InterPro" id="IPR011545">
    <property type="entry name" value="DEAD/DEAH_box_helicase_dom"/>
</dbReference>
<organism evidence="10 11">
    <name type="scientific">Dioscorea zingiberensis</name>
    <dbReference type="NCBI Taxonomy" id="325984"/>
    <lineage>
        <taxon>Eukaryota</taxon>
        <taxon>Viridiplantae</taxon>
        <taxon>Streptophyta</taxon>
        <taxon>Embryophyta</taxon>
        <taxon>Tracheophyta</taxon>
        <taxon>Spermatophyta</taxon>
        <taxon>Magnoliopsida</taxon>
        <taxon>Liliopsida</taxon>
        <taxon>Dioscoreales</taxon>
        <taxon>Dioscoreaceae</taxon>
        <taxon>Dioscorea</taxon>
    </lineage>
</organism>
<gene>
    <name evidence="10" type="ORF">J5N97_002930</name>
</gene>
<dbReference type="AlphaFoldDB" id="A0A9D5HPW1"/>
<dbReference type="Pfam" id="PF00271">
    <property type="entry name" value="Helicase_C"/>
    <property type="match status" value="1"/>
</dbReference>
<keyword evidence="3" id="KW-0547">Nucleotide-binding</keyword>
<dbReference type="Gene3D" id="3.40.50.300">
    <property type="entry name" value="P-loop containing nucleotide triphosphate hydrolases"/>
    <property type="match status" value="2"/>
</dbReference>
<keyword evidence="5" id="KW-0347">Helicase</keyword>
<dbReference type="PANTHER" id="PTHR18934">
    <property type="entry name" value="ATP-DEPENDENT RNA HELICASE"/>
    <property type="match status" value="1"/>
</dbReference>
<dbReference type="PROSITE" id="PS51194">
    <property type="entry name" value="HELICASE_CTER"/>
    <property type="match status" value="1"/>
</dbReference>
<keyword evidence="6" id="KW-0067">ATP-binding</keyword>
<dbReference type="InterPro" id="IPR001650">
    <property type="entry name" value="Helicase_C-like"/>
</dbReference>
<dbReference type="GO" id="GO:0016787">
    <property type="term" value="F:hydrolase activity"/>
    <property type="evidence" value="ECO:0007669"/>
    <property type="project" value="UniProtKB-KW"/>
</dbReference>
<accession>A0A9D5HPW1</accession>
<dbReference type="PROSITE" id="PS00690">
    <property type="entry name" value="DEAH_ATP_HELICASE"/>
    <property type="match status" value="1"/>
</dbReference>
<dbReference type="GO" id="GO:0003724">
    <property type="term" value="F:RNA helicase activity"/>
    <property type="evidence" value="ECO:0007669"/>
    <property type="project" value="UniProtKB-EC"/>
</dbReference>
<dbReference type="InterPro" id="IPR007502">
    <property type="entry name" value="Helicase-assoc_dom"/>
</dbReference>
<dbReference type="Pfam" id="PF00270">
    <property type="entry name" value="DEAD"/>
    <property type="match status" value="1"/>
</dbReference>
<dbReference type="SMART" id="SM00487">
    <property type="entry name" value="DEXDc"/>
    <property type="match status" value="1"/>
</dbReference>
<dbReference type="GO" id="GO:0003723">
    <property type="term" value="F:RNA binding"/>
    <property type="evidence" value="ECO:0007669"/>
    <property type="project" value="TreeGrafter"/>
</dbReference>
<evidence type="ECO:0000256" key="7">
    <source>
        <dbReference type="ARBA" id="ARBA00047984"/>
    </source>
</evidence>
<evidence type="ECO:0000256" key="4">
    <source>
        <dbReference type="ARBA" id="ARBA00022801"/>
    </source>
</evidence>
<protein>
    <recommendedName>
        <fullName evidence="2">RNA helicase</fullName>
        <ecNumber evidence="2">3.6.4.13</ecNumber>
    </recommendedName>
</protein>
<dbReference type="PANTHER" id="PTHR18934:SF81">
    <property type="entry name" value="ATP-DEPENDENT RNA HELICASE DEAH11, CHLOROPLASTIC-RELATED"/>
    <property type="match status" value="1"/>
</dbReference>
<comment type="catalytic activity">
    <reaction evidence="7">
        <text>ATP + H2O = ADP + phosphate + H(+)</text>
        <dbReference type="Rhea" id="RHEA:13065"/>
        <dbReference type="ChEBI" id="CHEBI:15377"/>
        <dbReference type="ChEBI" id="CHEBI:15378"/>
        <dbReference type="ChEBI" id="CHEBI:30616"/>
        <dbReference type="ChEBI" id="CHEBI:43474"/>
        <dbReference type="ChEBI" id="CHEBI:456216"/>
        <dbReference type="EC" id="3.6.4.13"/>
    </reaction>
</comment>
<dbReference type="Gene3D" id="1.20.120.1080">
    <property type="match status" value="1"/>
</dbReference>
<dbReference type="Proteomes" id="UP001085076">
    <property type="component" value="Miscellaneous, Linkage group lg01"/>
</dbReference>
<dbReference type="Pfam" id="PF21010">
    <property type="entry name" value="HA2_C"/>
    <property type="match status" value="1"/>
</dbReference>
<evidence type="ECO:0000256" key="2">
    <source>
        <dbReference type="ARBA" id="ARBA00012552"/>
    </source>
</evidence>
<dbReference type="OrthoDB" id="10009520at2759"/>
<dbReference type="FunFam" id="3.40.50.300:FF:002114">
    <property type="entry name" value="ATP-dependent RNA helicase DEAH12 chloroplastic"/>
    <property type="match status" value="1"/>
</dbReference>
<reference evidence="10" key="2">
    <citation type="journal article" date="2022" name="Hortic Res">
        <title>The genome of Dioscorea zingiberensis sheds light on the biosynthesis, origin and evolution of the medicinally important diosgenin saponins.</title>
        <authorList>
            <person name="Li Y."/>
            <person name="Tan C."/>
            <person name="Li Z."/>
            <person name="Guo J."/>
            <person name="Li S."/>
            <person name="Chen X."/>
            <person name="Wang C."/>
            <person name="Dai X."/>
            <person name="Yang H."/>
            <person name="Song W."/>
            <person name="Hou L."/>
            <person name="Xu J."/>
            <person name="Tong Z."/>
            <person name="Xu A."/>
            <person name="Yuan X."/>
            <person name="Wang W."/>
            <person name="Yang Q."/>
            <person name="Chen L."/>
            <person name="Sun Z."/>
            <person name="Wang K."/>
            <person name="Pan B."/>
            <person name="Chen J."/>
            <person name="Bao Y."/>
            <person name="Liu F."/>
            <person name="Qi X."/>
            <person name="Gang D.R."/>
            <person name="Wen J."/>
            <person name="Li J."/>
        </authorList>
    </citation>
    <scope>NUCLEOTIDE SEQUENCE</scope>
    <source>
        <strain evidence="10">Dzin_1.0</strain>
    </source>
</reference>
<evidence type="ECO:0000256" key="5">
    <source>
        <dbReference type="ARBA" id="ARBA00022806"/>
    </source>
</evidence>